<gene>
    <name evidence="2" type="ORF">KAK03_11795</name>
</gene>
<feature type="region of interest" description="Disordered" evidence="1">
    <location>
        <begin position="1"/>
        <end position="35"/>
    </location>
</feature>
<dbReference type="Proteomes" id="UP000676246">
    <property type="component" value="Unassembled WGS sequence"/>
</dbReference>
<evidence type="ECO:0000256" key="1">
    <source>
        <dbReference type="SAM" id="MobiDB-lite"/>
    </source>
</evidence>
<organism evidence="2 3">
    <name type="scientific">Ideonella alba</name>
    <dbReference type="NCBI Taxonomy" id="2824118"/>
    <lineage>
        <taxon>Bacteria</taxon>
        <taxon>Pseudomonadati</taxon>
        <taxon>Pseudomonadota</taxon>
        <taxon>Betaproteobacteria</taxon>
        <taxon>Burkholderiales</taxon>
        <taxon>Sphaerotilaceae</taxon>
        <taxon>Ideonella</taxon>
    </lineage>
</organism>
<proteinExistence type="predicted"/>
<keyword evidence="3" id="KW-1185">Reference proteome</keyword>
<dbReference type="AlphaFoldDB" id="A0A941BBR7"/>
<comment type="caution">
    <text evidence="2">The sequence shown here is derived from an EMBL/GenBank/DDBJ whole genome shotgun (WGS) entry which is preliminary data.</text>
</comment>
<dbReference type="EMBL" id="JAGQDD010000007">
    <property type="protein sequence ID" value="MBQ0931170.1"/>
    <property type="molecule type" value="Genomic_DNA"/>
</dbReference>
<dbReference type="RefSeq" id="WP_210854155.1">
    <property type="nucleotide sequence ID" value="NZ_JAGQDD010000007.1"/>
</dbReference>
<feature type="region of interest" description="Disordered" evidence="1">
    <location>
        <begin position="162"/>
        <end position="196"/>
    </location>
</feature>
<name>A0A941BBR7_9BURK</name>
<evidence type="ECO:0000313" key="3">
    <source>
        <dbReference type="Proteomes" id="UP000676246"/>
    </source>
</evidence>
<accession>A0A941BBR7</accession>
<protein>
    <submittedName>
        <fullName evidence="2">Uncharacterized protein</fullName>
    </submittedName>
</protein>
<sequence>MKKTAKTKRVAPPTEPKTEPLAEPTTEPTPEPSPAIDQVRVLETIECDSLARSCRITYELGVRLDGSAVMRVARNSGAGMFCDQWVSVDDVLRVLNLPAHREGISSTAFRPLYLGRSSNSHSFLMAALRHEEAVIPHPTRPRNYQAADPRLFEARVRRAVDPETGEGAETMRGIAGGEDAPTDIGPVDEALPHPRP</sequence>
<reference evidence="2 3" key="1">
    <citation type="submission" date="2021-04" db="EMBL/GenBank/DDBJ databases">
        <title>The genome sequence of Ideonella sp. 3Y2.</title>
        <authorList>
            <person name="Liu Y."/>
        </authorList>
    </citation>
    <scope>NUCLEOTIDE SEQUENCE [LARGE SCALE GENOMIC DNA]</scope>
    <source>
        <strain evidence="2 3">3Y2</strain>
    </source>
</reference>
<evidence type="ECO:0000313" key="2">
    <source>
        <dbReference type="EMBL" id="MBQ0931170.1"/>
    </source>
</evidence>